<evidence type="ECO:0000256" key="3">
    <source>
        <dbReference type="ARBA" id="ARBA00022989"/>
    </source>
</evidence>
<dbReference type="SUPFAM" id="SSF144091">
    <property type="entry name" value="Rhomboid-like"/>
    <property type="match status" value="1"/>
</dbReference>
<feature type="transmembrane region" description="Helical" evidence="5">
    <location>
        <begin position="146"/>
        <end position="164"/>
    </location>
</feature>
<dbReference type="GO" id="GO:0006508">
    <property type="term" value="P:proteolysis"/>
    <property type="evidence" value="ECO:0007669"/>
    <property type="project" value="UniProtKB-KW"/>
</dbReference>
<evidence type="ECO:0000259" key="6">
    <source>
        <dbReference type="Pfam" id="PF01694"/>
    </source>
</evidence>
<feature type="domain" description="Peptidase S54 rhomboid" evidence="6">
    <location>
        <begin position="52"/>
        <end position="196"/>
    </location>
</feature>
<keyword evidence="4 5" id="KW-0472">Membrane</keyword>
<sequence>MGGLNGLDDARWRNSVIAATVCVAGLLCVLFSSCQPNVQSGLLQTGQWRQASPWQWWTASWTHLNARHLLANLLGLLVCAWVAARFRQGLWLPGVLSGSGVATLLGLAHGPVGVAYYGGLSGALYGVYAWLALVLIQEATQRRQRLIGLLLLIGELAKVGWDWLQPAQGTGWLQIVVVPAAHLWGMVGGLSLAVLIYLLRR</sequence>
<dbReference type="Pfam" id="PF01694">
    <property type="entry name" value="Rhomboid"/>
    <property type="match status" value="1"/>
</dbReference>
<accession>A0A840MPC1</accession>
<dbReference type="InterPro" id="IPR023826">
    <property type="entry name" value="Rhom-like_SP_proteobac"/>
</dbReference>
<feature type="transmembrane region" description="Helical" evidence="5">
    <location>
        <begin position="12"/>
        <end position="33"/>
    </location>
</feature>
<proteinExistence type="predicted"/>
<dbReference type="Proteomes" id="UP000575898">
    <property type="component" value="Unassembled WGS sequence"/>
</dbReference>
<comment type="caution">
    <text evidence="7">The sequence shown here is derived from an EMBL/GenBank/DDBJ whole genome shotgun (WGS) entry which is preliminary data.</text>
</comment>
<dbReference type="AlphaFoldDB" id="A0A840MPC1"/>
<dbReference type="GO" id="GO:0004252">
    <property type="term" value="F:serine-type endopeptidase activity"/>
    <property type="evidence" value="ECO:0007669"/>
    <property type="project" value="InterPro"/>
</dbReference>
<dbReference type="InterPro" id="IPR022764">
    <property type="entry name" value="Peptidase_S54_rhomboid_dom"/>
</dbReference>
<dbReference type="NCBIfam" id="TIGR03902">
    <property type="entry name" value="rhom_GG_sort"/>
    <property type="match status" value="1"/>
</dbReference>
<feature type="transmembrane region" description="Helical" evidence="5">
    <location>
        <begin position="90"/>
        <end position="108"/>
    </location>
</feature>
<feature type="transmembrane region" description="Helical" evidence="5">
    <location>
        <begin position="114"/>
        <end position="134"/>
    </location>
</feature>
<keyword evidence="8" id="KW-1185">Reference proteome</keyword>
<evidence type="ECO:0000256" key="5">
    <source>
        <dbReference type="SAM" id="Phobius"/>
    </source>
</evidence>
<dbReference type="RefSeq" id="WP_184037463.1">
    <property type="nucleotide sequence ID" value="NZ_JACHHY010000008.1"/>
</dbReference>
<dbReference type="InterPro" id="IPR035952">
    <property type="entry name" value="Rhomboid-like_sf"/>
</dbReference>
<reference evidence="7 8" key="1">
    <citation type="submission" date="2020-08" db="EMBL/GenBank/DDBJ databases">
        <title>Genomic Encyclopedia of Type Strains, Phase IV (KMG-IV): sequencing the most valuable type-strain genomes for metagenomic binning, comparative biology and taxonomic classification.</title>
        <authorList>
            <person name="Goeker M."/>
        </authorList>
    </citation>
    <scope>NUCLEOTIDE SEQUENCE [LARGE SCALE GENOMIC DNA]</scope>
    <source>
        <strain evidence="7 8">DSM 27165</strain>
    </source>
</reference>
<comment type="subcellular location">
    <subcellularLocation>
        <location evidence="1">Membrane</location>
        <topology evidence="1">Multi-pass membrane protein</topology>
    </subcellularLocation>
</comment>
<protein>
    <submittedName>
        <fullName evidence="7">Rhomboid family GlyGly-CTERM serine protease</fullName>
    </submittedName>
</protein>
<evidence type="ECO:0000313" key="7">
    <source>
        <dbReference type="EMBL" id="MBB5018336.1"/>
    </source>
</evidence>
<keyword evidence="7" id="KW-0645">Protease</keyword>
<gene>
    <name evidence="7" type="ORF">HNQ59_001624</name>
</gene>
<dbReference type="GO" id="GO:0016020">
    <property type="term" value="C:membrane"/>
    <property type="evidence" value="ECO:0007669"/>
    <property type="project" value="UniProtKB-SubCell"/>
</dbReference>
<evidence type="ECO:0000256" key="4">
    <source>
        <dbReference type="ARBA" id="ARBA00023136"/>
    </source>
</evidence>
<name>A0A840MPC1_9PROT</name>
<evidence type="ECO:0000256" key="2">
    <source>
        <dbReference type="ARBA" id="ARBA00022692"/>
    </source>
</evidence>
<dbReference type="EMBL" id="JACHHY010000008">
    <property type="protein sequence ID" value="MBB5018336.1"/>
    <property type="molecule type" value="Genomic_DNA"/>
</dbReference>
<evidence type="ECO:0000256" key="1">
    <source>
        <dbReference type="ARBA" id="ARBA00004141"/>
    </source>
</evidence>
<keyword evidence="3 5" id="KW-1133">Transmembrane helix</keyword>
<organism evidence="7 8">
    <name type="scientific">Chitinivorax tropicus</name>
    <dbReference type="NCBI Taxonomy" id="714531"/>
    <lineage>
        <taxon>Bacteria</taxon>
        <taxon>Pseudomonadati</taxon>
        <taxon>Pseudomonadota</taxon>
        <taxon>Betaproteobacteria</taxon>
        <taxon>Chitinivorax</taxon>
    </lineage>
</organism>
<keyword evidence="2 5" id="KW-0812">Transmembrane</keyword>
<evidence type="ECO:0000313" key="8">
    <source>
        <dbReference type="Proteomes" id="UP000575898"/>
    </source>
</evidence>
<feature type="transmembrane region" description="Helical" evidence="5">
    <location>
        <begin position="176"/>
        <end position="199"/>
    </location>
</feature>
<keyword evidence="7" id="KW-0378">Hydrolase</keyword>
<dbReference type="Gene3D" id="1.20.1540.10">
    <property type="entry name" value="Rhomboid-like"/>
    <property type="match status" value="1"/>
</dbReference>